<comment type="cofactor">
    <cofactor evidence="1">
        <name>Zn(2+)</name>
        <dbReference type="ChEBI" id="CHEBI:29105"/>
    </cofactor>
</comment>
<comment type="caution">
    <text evidence="9">The sequence shown here is derived from an EMBL/GenBank/DDBJ whole genome shotgun (WGS) entry which is preliminary data.</text>
</comment>
<proteinExistence type="predicted"/>
<keyword evidence="10" id="KW-1185">Reference proteome</keyword>
<evidence type="ECO:0000256" key="3">
    <source>
        <dbReference type="ARBA" id="ARBA00022723"/>
    </source>
</evidence>
<evidence type="ECO:0000256" key="7">
    <source>
        <dbReference type="ARBA" id="ARBA00023049"/>
    </source>
</evidence>
<dbReference type="GO" id="GO:0008270">
    <property type="term" value="F:zinc ion binding"/>
    <property type="evidence" value="ECO:0007669"/>
    <property type="project" value="InterPro"/>
</dbReference>
<evidence type="ECO:0000313" key="10">
    <source>
        <dbReference type="Proteomes" id="UP000593560"/>
    </source>
</evidence>
<dbReference type="OrthoDB" id="10383979at2759"/>
<dbReference type="GO" id="GO:0006508">
    <property type="term" value="P:proteolysis"/>
    <property type="evidence" value="ECO:0007669"/>
    <property type="project" value="UniProtKB-KW"/>
</dbReference>
<organism evidence="9 10">
    <name type="scientific">Gossypium harknessii</name>
    <dbReference type="NCBI Taxonomy" id="34285"/>
    <lineage>
        <taxon>Eukaryota</taxon>
        <taxon>Viridiplantae</taxon>
        <taxon>Streptophyta</taxon>
        <taxon>Embryophyta</taxon>
        <taxon>Tracheophyta</taxon>
        <taxon>Spermatophyta</taxon>
        <taxon>Magnoliopsida</taxon>
        <taxon>eudicotyledons</taxon>
        <taxon>Gunneridae</taxon>
        <taxon>Pentapetalae</taxon>
        <taxon>rosids</taxon>
        <taxon>malvids</taxon>
        <taxon>Malvales</taxon>
        <taxon>Malvaceae</taxon>
        <taxon>Malvoideae</taxon>
        <taxon>Gossypium</taxon>
    </lineage>
</organism>
<evidence type="ECO:0000313" key="9">
    <source>
        <dbReference type="EMBL" id="MBA0817779.1"/>
    </source>
</evidence>
<dbReference type="Proteomes" id="UP000593560">
    <property type="component" value="Unassembled WGS sequence"/>
</dbReference>
<dbReference type="AlphaFoldDB" id="A0A7J9I6N6"/>
<evidence type="ECO:0000256" key="4">
    <source>
        <dbReference type="ARBA" id="ARBA00022729"/>
    </source>
</evidence>
<evidence type="ECO:0000256" key="8">
    <source>
        <dbReference type="ARBA" id="ARBA00023145"/>
    </source>
</evidence>
<keyword evidence="2" id="KW-0645">Protease</keyword>
<reference evidence="9 10" key="1">
    <citation type="journal article" date="2019" name="Genome Biol. Evol.">
        <title>Insights into the evolution of the New World diploid cottons (Gossypium, subgenus Houzingenia) based on genome sequencing.</title>
        <authorList>
            <person name="Grover C.E."/>
            <person name="Arick M.A. 2nd"/>
            <person name="Thrash A."/>
            <person name="Conover J.L."/>
            <person name="Sanders W.S."/>
            <person name="Peterson D.G."/>
            <person name="Frelichowski J.E."/>
            <person name="Scheffler J.A."/>
            <person name="Scheffler B.E."/>
            <person name="Wendel J.F."/>
        </authorList>
    </citation>
    <scope>NUCLEOTIDE SEQUENCE [LARGE SCALE GENOMIC DNA]</scope>
    <source>
        <strain evidence="9">0</strain>
        <tissue evidence="9">Leaf</tissue>
    </source>
</reference>
<dbReference type="GO" id="GO:0004222">
    <property type="term" value="F:metalloendopeptidase activity"/>
    <property type="evidence" value="ECO:0007669"/>
    <property type="project" value="InterPro"/>
</dbReference>
<keyword evidence="4" id="KW-0732">Signal</keyword>
<keyword evidence="6" id="KW-0862">Zinc</keyword>
<dbReference type="GO" id="GO:0031012">
    <property type="term" value="C:extracellular matrix"/>
    <property type="evidence" value="ECO:0007669"/>
    <property type="project" value="InterPro"/>
</dbReference>
<keyword evidence="7" id="KW-0482">Metalloprotease</keyword>
<name>A0A7J9I6N6_9ROSI</name>
<dbReference type="EMBL" id="JABFAD010102086">
    <property type="protein sequence ID" value="MBA0817779.1"/>
    <property type="molecule type" value="Genomic_DNA"/>
</dbReference>
<gene>
    <name evidence="9" type="ORF">Gohar_003768</name>
</gene>
<accession>A0A7J9I6N6</accession>
<dbReference type="InterPro" id="IPR021158">
    <property type="entry name" value="Pept_M10A_Zn_BS"/>
</dbReference>
<evidence type="ECO:0000256" key="5">
    <source>
        <dbReference type="ARBA" id="ARBA00022801"/>
    </source>
</evidence>
<sequence>VTAQVGDGDVTVAVADARRWRLASQGSEDPRCGTPRVRVAALFFYENGLGYWALDFGLEVHLFADGAVTIGNESASARGVLQTNMATGSWVLTTIWGDA</sequence>
<protein>
    <submittedName>
        <fullName evidence="9">Uncharacterized protein</fullName>
    </submittedName>
</protein>
<feature type="non-terminal residue" evidence="9">
    <location>
        <position position="1"/>
    </location>
</feature>
<keyword evidence="8" id="KW-0865">Zymogen</keyword>
<evidence type="ECO:0000256" key="1">
    <source>
        <dbReference type="ARBA" id="ARBA00001947"/>
    </source>
</evidence>
<keyword evidence="5" id="KW-0378">Hydrolase</keyword>
<evidence type="ECO:0000256" key="2">
    <source>
        <dbReference type="ARBA" id="ARBA00022670"/>
    </source>
</evidence>
<keyword evidence="3" id="KW-0479">Metal-binding</keyword>
<evidence type="ECO:0000256" key="6">
    <source>
        <dbReference type="ARBA" id="ARBA00022833"/>
    </source>
</evidence>
<dbReference type="PROSITE" id="PS00546">
    <property type="entry name" value="CYSTEINE_SWITCH"/>
    <property type="match status" value="1"/>
</dbReference>